<evidence type="ECO:0008006" key="4">
    <source>
        <dbReference type="Google" id="ProtNLM"/>
    </source>
</evidence>
<gene>
    <name evidence="2" type="ORF">BJX66DRAFT_326137</name>
</gene>
<protein>
    <recommendedName>
        <fullName evidence="4">Fe2OG dioxygenase domain-containing protein</fullName>
    </recommendedName>
</protein>
<dbReference type="PANTHER" id="PTHR33099">
    <property type="entry name" value="FE2OG DIOXYGENASE DOMAIN-CONTAINING PROTEIN"/>
    <property type="match status" value="1"/>
</dbReference>
<name>A0ABR4G2V0_9EURO</name>
<keyword evidence="3" id="KW-1185">Reference proteome</keyword>
<comment type="caution">
    <text evidence="2">The sequence shown here is derived from an EMBL/GenBank/DDBJ whole genome shotgun (WGS) entry which is preliminary data.</text>
</comment>
<dbReference type="PANTHER" id="PTHR33099:SF7">
    <property type="entry name" value="MYND-TYPE DOMAIN-CONTAINING PROTEIN"/>
    <property type="match status" value="1"/>
</dbReference>
<feature type="region of interest" description="Disordered" evidence="1">
    <location>
        <begin position="1"/>
        <end position="32"/>
    </location>
</feature>
<feature type="compositionally biased region" description="Basic and acidic residues" evidence="1">
    <location>
        <begin position="1"/>
        <end position="11"/>
    </location>
</feature>
<evidence type="ECO:0000313" key="2">
    <source>
        <dbReference type="EMBL" id="KAL2793352.1"/>
    </source>
</evidence>
<organism evidence="2 3">
    <name type="scientific">Aspergillus keveii</name>
    <dbReference type="NCBI Taxonomy" id="714993"/>
    <lineage>
        <taxon>Eukaryota</taxon>
        <taxon>Fungi</taxon>
        <taxon>Dikarya</taxon>
        <taxon>Ascomycota</taxon>
        <taxon>Pezizomycotina</taxon>
        <taxon>Eurotiomycetes</taxon>
        <taxon>Eurotiomycetidae</taxon>
        <taxon>Eurotiales</taxon>
        <taxon>Aspergillaceae</taxon>
        <taxon>Aspergillus</taxon>
        <taxon>Aspergillus subgen. Nidulantes</taxon>
    </lineage>
</organism>
<proteinExistence type="predicted"/>
<evidence type="ECO:0000256" key="1">
    <source>
        <dbReference type="SAM" id="MobiDB-lite"/>
    </source>
</evidence>
<evidence type="ECO:0000313" key="3">
    <source>
        <dbReference type="Proteomes" id="UP001610563"/>
    </source>
</evidence>
<dbReference type="EMBL" id="JBFTWV010000059">
    <property type="protein sequence ID" value="KAL2793352.1"/>
    <property type="molecule type" value="Genomic_DNA"/>
</dbReference>
<reference evidence="2 3" key="1">
    <citation type="submission" date="2024-07" db="EMBL/GenBank/DDBJ databases">
        <title>Section-level genome sequencing and comparative genomics of Aspergillus sections Usti and Cavernicolus.</title>
        <authorList>
            <consortium name="Lawrence Berkeley National Laboratory"/>
            <person name="Nybo J.L."/>
            <person name="Vesth T.C."/>
            <person name="Theobald S."/>
            <person name="Frisvad J.C."/>
            <person name="Larsen T.O."/>
            <person name="Kjaerboelling I."/>
            <person name="Rothschild-Mancinelli K."/>
            <person name="Lyhne E.K."/>
            <person name="Kogle M.E."/>
            <person name="Barry K."/>
            <person name="Clum A."/>
            <person name="Na H."/>
            <person name="Ledsgaard L."/>
            <person name="Lin J."/>
            <person name="Lipzen A."/>
            <person name="Kuo A."/>
            <person name="Riley R."/>
            <person name="Mondo S."/>
            <person name="Labutti K."/>
            <person name="Haridas S."/>
            <person name="Pangalinan J."/>
            <person name="Salamov A.A."/>
            <person name="Simmons B.A."/>
            <person name="Magnuson J.K."/>
            <person name="Chen J."/>
            <person name="Drula E."/>
            <person name="Henrissat B."/>
            <person name="Wiebenga A."/>
            <person name="Lubbers R.J."/>
            <person name="Gomes A.C."/>
            <person name="Makela M.R."/>
            <person name="Stajich J."/>
            <person name="Grigoriev I.V."/>
            <person name="Mortensen U.H."/>
            <person name="De Vries R.P."/>
            <person name="Baker S.E."/>
            <person name="Andersen M.R."/>
        </authorList>
    </citation>
    <scope>NUCLEOTIDE SEQUENCE [LARGE SCALE GENOMIC DNA]</scope>
    <source>
        <strain evidence="2 3">CBS 209.92</strain>
    </source>
</reference>
<dbReference type="Proteomes" id="UP001610563">
    <property type="component" value="Unassembled WGS sequence"/>
</dbReference>
<sequence length="583" mass="64613">MADGDLDKDPIPIDTAMDTEPEDEPQHESGGKLDLEEALPLPAFSKHDMSELEAELDAIMIRGCKVDACLDLFIARVLSFVSEQKDTPLAPQLSPYRFTNDLDNVPEEKLKDMEKELRENLNRLIPEYVSDNTEDVLKRAKRRLDRRVLGLEIEQMKSHKSPSDAYVKSAERATALFSCGGTISIAMGTDGARCKNRRASPPVSIFWCKKGDATAHKVVLPANGSIPGDGSFTLQRLVGDCEPASFGKGAQDIIDPDYRKAGKLNSDHFATSSHPAALGILDCAELYKLNVYSGPSGIFRKHVDTPRGASGILNVQHHGHKVTFDWSDKSDTTIQWAAFYSDCEHEIETITHGDRITLTYNLYVTEPIGGLITGSNTVIDPQTFPIYGWMKNLLSTDDFMENGGILGFGCSHAYAHSSDYANTHLPRALEGANLVLYSVLQSLGIRLSILPVLDEITSYRAGSPGGCHTNGYHLRTDPDILNPVSLSITKCENTDQRWEELYKRRSDWCYDRASESDMVKAVDDLWPSYNVAGITWVTDAWHKEPALTYIAYENEATEDTLYSSIAILAFILPAEERGDIAQQ</sequence>
<accession>A0ABR4G2V0</accession>